<keyword evidence="6" id="KW-1185">Reference proteome</keyword>
<evidence type="ECO:0000313" key="5">
    <source>
        <dbReference type="EMBL" id="GAA3654327.1"/>
    </source>
</evidence>
<proteinExistence type="inferred from homology"/>
<evidence type="ECO:0000259" key="4">
    <source>
        <dbReference type="Pfam" id="PF13458"/>
    </source>
</evidence>
<dbReference type="PANTHER" id="PTHR47235:SF1">
    <property type="entry name" value="BLR6548 PROTEIN"/>
    <property type="match status" value="1"/>
</dbReference>
<accession>A0ABP7BCF3</accession>
<evidence type="ECO:0000256" key="3">
    <source>
        <dbReference type="SAM" id="SignalP"/>
    </source>
</evidence>
<dbReference type="Proteomes" id="UP001500902">
    <property type="component" value="Unassembled WGS sequence"/>
</dbReference>
<feature type="signal peptide" evidence="3">
    <location>
        <begin position="1"/>
        <end position="21"/>
    </location>
</feature>
<evidence type="ECO:0000256" key="2">
    <source>
        <dbReference type="ARBA" id="ARBA00022729"/>
    </source>
</evidence>
<dbReference type="CDD" id="cd06343">
    <property type="entry name" value="PBP1_ABC_ligand_binding-like"/>
    <property type="match status" value="1"/>
</dbReference>
<protein>
    <submittedName>
        <fullName evidence="5">ABC transporter substrate-binding protein</fullName>
    </submittedName>
</protein>
<dbReference type="InterPro" id="IPR028082">
    <property type="entry name" value="Peripla_BP_I"/>
</dbReference>
<keyword evidence="2 3" id="KW-0732">Signal</keyword>
<dbReference type="SUPFAM" id="SSF53822">
    <property type="entry name" value="Periplasmic binding protein-like I"/>
    <property type="match status" value="1"/>
</dbReference>
<dbReference type="EMBL" id="BAAAZP010000027">
    <property type="protein sequence ID" value="GAA3654327.1"/>
    <property type="molecule type" value="Genomic_DNA"/>
</dbReference>
<reference evidence="6" key="1">
    <citation type="journal article" date="2019" name="Int. J. Syst. Evol. Microbiol.">
        <title>The Global Catalogue of Microorganisms (GCM) 10K type strain sequencing project: providing services to taxonomists for standard genome sequencing and annotation.</title>
        <authorList>
            <consortium name="The Broad Institute Genomics Platform"/>
            <consortium name="The Broad Institute Genome Sequencing Center for Infectious Disease"/>
            <person name="Wu L."/>
            <person name="Ma J."/>
        </authorList>
    </citation>
    <scope>NUCLEOTIDE SEQUENCE [LARGE SCALE GENOMIC DNA]</scope>
    <source>
        <strain evidence="6">JCM 16904</strain>
    </source>
</reference>
<organism evidence="5 6">
    <name type="scientific">Nonomuraea antimicrobica</name>
    <dbReference type="NCBI Taxonomy" id="561173"/>
    <lineage>
        <taxon>Bacteria</taxon>
        <taxon>Bacillati</taxon>
        <taxon>Actinomycetota</taxon>
        <taxon>Actinomycetes</taxon>
        <taxon>Streptosporangiales</taxon>
        <taxon>Streptosporangiaceae</taxon>
        <taxon>Nonomuraea</taxon>
    </lineage>
</organism>
<comment type="caution">
    <text evidence="5">The sequence shown here is derived from an EMBL/GenBank/DDBJ whole genome shotgun (WGS) entry which is preliminary data.</text>
</comment>
<gene>
    <name evidence="5" type="ORF">GCM10022224_016580</name>
</gene>
<name>A0ABP7BCF3_9ACTN</name>
<dbReference type="Gene3D" id="3.40.50.2300">
    <property type="match status" value="2"/>
</dbReference>
<dbReference type="InterPro" id="IPR028081">
    <property type="entry name" value="Leu-bd"/>
</dbReference>
<evidence type="ECO:0000313" key="6">
    <source>
        <dbReference type="Proteomes" id="UP001500902"/>
    </source>
</evidence>
<dbReference type="Pfam" id="PF13458">
    <property type="entry name" value="Peripla_BP_6"/>
    <property type="match status" value="1"/>
</dbReference>
<feature type="chain" id="PRO_5045905576" evidence="3">
    <location>
        <begin position="22"/>
        <end position="423"/>
    </location>
</feature>
<sequence>MFLPTPWSDALRLFTRNLALAAGTASLLLLAACGRGSDATGSAGTDPGITDTTVKIGTSQPLSGPLAAIGEATVAAAQAYFAHVNAQGGVKMADGKTRKIEYLYYDDAYDPAKSVQNYQRLVHQDEVFAVFHPLGTGPNQAIMARANADKVPHLFTHAGGAQFSDRAKNPWTIGWGPTPDSEGEAYGKYLAAQNKPITVAVLRQNDDLGQGYLNGLEQGIAGSQVEIVKIATYGRTDSTVDSQISSLAGTKADVLFMAVVLPPLMISGIKHAGTLGWSPDIYMANNTSDITGVLKVGKLTDLRTLYSASFIKAADDPQWKDDPGVAQYLDRIKSFPKALGNLVNGEIAYGEAQTMVAALQQTKAPTRQALMDAVHSLKGDSISDVLLPGVTLDSTDPTAPPVHGHVVQHFDGESWVAREGGDE</sequence>
<feature type="domain" description="Leucine-binding protein" evidence="4">
    <location>
        <begin position="53"/>
        <end position="381"/>
    </location>
</feature>
<evidence type="ECO:0000256" key="1">
    <source>
        <dbReference type="ARBA" id="ARBA00010062"/>
    </source>
</evidence>
<comment type="similarity">
    <text evidence="1">Belongs to the leucine-binding protein family.</text>
</comment>
<dbReference type="PANTHER" id="PTHR47235">
    <property type="entry name" value="BLR6548 PROTEIN"/>
    <property type="match status" value="1"/>
</dbReference>